<accession>A0AC34GDM4</accession>
<proteinExistence type="predicted"/>
<name>A0AC34GDM4_9BILA</name>
<reference evidence="2" key="1">
    <citation type="submission" date="2022-11" db="UniProtKB">
        <authorList>
            <consortium name="WormBaseParasite"/>
        </authorList>
    </citation>
    <scope>IDENTIFICATION</scope>
</reference>
<protein>
    <submittedName>
        <fullName evidence="2">Sarcosine oxidasee (formaldehyde-forming)</fullName>
    </submittedName>
</protein>
<dbReference type="WBParaSite" id="ES5_v2.g27847.t1">
    <property type="protein sequence ID" value="ES5_v2.g27847.t1"/>
    <property type="gene ID" value="ES5_v2.g27847"/>
</dbReference>
<sequence length="270" mass="30864">IIRFAHTDKEYLPLIKKAYEEWDELEKLADEKLYKSCGLLWVASPESIKQKSDILKNFNIEHSILKGDEIAAKFPHLSYDESWHALFDPKAGYVYADRALKAAQSQFLANGGIIKEKEKVLKIEEGQNGVEIYTQNSKFDGKKVIVTAGAWLNTLLSDLQIQTRPELIGLTFWKVKANHSRFIPSNGSPVMIMSDNCEEMYMIPEVDYSGEIKIGVHCGVPIDPRDKNRISPPQWTIDIPSEHLKKHFKDVEWEKPTRRVSCLYTVGISL</sequence>
<organism evidence="1 2">
    <name type="scientific">Panagrolaimus sp. ES5</name>
    <dbReference type="NCBI Taxonomy" id="591445"/>
    <lineage>
        <taxon>Eukaryota</taxon>
        <taxon>Metazoa</taxon>
        <taxon>Ecdysozoa</taxon>
        <taxon>Nematoda</taxon>
        <taxon>Chromadorea</taxon>
        <taxon>Rhabditida</taxon>
        <taxon>Tylenchina</taxon>
        <taxon>Panagrolaimomorpha</taxon>
        <taxon>Panagrolaimoidea</taxon>
        <taxon>Panagrolaimidae</taxon>
        <taxon>Panagrolaimus</taxon>
    </lineage>
</organism>
<evidence type="ECO:0000313" key="1">
    <source>
        <dbReference type="Proteomes" id="UP000887579"/>
    </source>
</evidence>
<dbReference type="Proteomes" id="UP000887579">
    <property type="component" value="Unplaced"/>
</dbReference>
<evidence type="ECO:0000313" key="2">
    <source>
        <dbReference type="WBParaSite" id="ES5_v2.g27847.t1"/>
    </source>
</evidence>